<reference evidence="10" key="1">
    <citation type="journal article" date="2022" name="IScience">
        <title>Evolution of zygomycete secretomes and the origins of terrestrial fungal ecologies.</title>
        <authorList>
            <person name="Chang Y."/>
            <person name="Wang Y."/>
            <person name="Mondo S."/>
            <person name="Ahrendt S."/>
            <person name="Andreopoulos W."/>
            <person name="Barry K."/>
            <person name="Beard J."/>
            <person name="Benny G.L."/>
            <person name="Blankenship S."/>
            <person name="Bonito G."/>
            <person name="Cuomo C."/>
            <person name="Desiro A."/>
            <person name="Gervers K.A."/>
            <person name="Hundley H."/>
            <person name="Kuo A."/>
            <person name="LaButti K."/>
            <person name="Lang B.F."/>
            <person name="Lipzen A."/>
            <person name="O'Donnell K."/>
            <person name="Pangilinan J."/>
            <person name="Reynolds N."/>
            <person name="Sandor L."/>
            <person name="Smith M.E."/>
            <person name="Tsang A."/>
            <person name="Grigoriev I.V."/>
            <person name="Stajich J.E."/>
            <person name="Spatafora J.W."/>
        </authorList>
    </citation>
    <scope>NUCLEOTIDE SEQUENCE</scope>
    <source>
        <strain evidence="10">RSA 2281</strain>
    </source>
</reference>
<dbReference type="AlphaFoldDB" id="A0AAD5JLN8"/>
<dbReference type="InterPro" id="IPR001650">
    <property type="entry name" value="Helicase_C-like"/>
</dbReference>
<dbReference type="InterPro" id="IPR050547">
    <property type="entry name" value="DEAD_box_RNA_helicases"/>
</dbReference>
<evidence type="ECO:0000259" key="8">
    <source>
        <dbReference type="PROSITE" id="PS51194"/>
    </source>
</evidence>
<dbReference type="EC" id="3.6.4.13" evidence="1"/>
<evidence type="ECO:0000313" key="10">
    <source>
        <dbReference type="EMBL" id="KAI9244032.1"/>
    </source>
</evidence>
<dbReference type="Gene3D" id="3.40.50.300">
    <property type="entry name" value="P-loop containing nucleotide triphosphate hydrolases"/>
    <property type="match status" value="2"/>
</dbReference>
<name>A0AAD5JLN8_9FUNG</name>
<protein>
    <recommendedName>
        <fullName evidence="1">RNA helicase</fullName>
        <ecNumber evidence="1">3.6.4.13</ecNumber>
    </recommendedName>
</protein>
<keyword evidence="3 10" id="KW-0378">Hydrolase</keyword>
<evidence type="ECO:0000256" key="1">
    <source>
        <dbReference type="ARBA" id="ARBA00012552"/>
    </source>
</evidence>
<dbReference type="PROSITE" id="PS51195">
    <property type="entry name" value="Q_MOTIF"/>
    <property type="match status" value="1"/>
</dbReference>
<dbReference type="SMART" id="SM00487">
    <property type="entry name" value="DEXDc"/>
    <property type="match status" value="1"/>
</dbReference>
<keyword evidence="11" id="KW-1185">Reference proteome</keyword>
<dbReference type="PROSITE" id="PS51192">
    <property type="entry name" value="HELICASE_ATP_BIND_1"/>
    <property type="match status" value="1"/>
</dbReference>
<dbReference type="Pfam" id="PF00270">
    <property type="entry name" value="DEAD"/>
    <property type="match status" value="1"/>
</dbReference>
<evidence type="ECO:0000259" key="7">
    <source>
        <dbReference type="PROSITE" id="PS51192"/>
    </source>
</evidence>
<dbReference type="InterPro" id="IPR011545">
    <property type="entry name" value="DEAD/DEAH_box_helicase_dom"/>
</dbReference>
<sequence length="454" mass="51138">MLSKPTSIIFRRCYATRSFKDLNVSQSICNNLQRHFGIEEPTLAQSRFIPVIQSGHDLLLRDRTGTGKTFGIAVALASKLVHESQNERKLRSLYIVPNQELAVQIERWMHLLMDGTSLNAAAAYHAQSIVNDKHTSLPSHTLIGTPAHLLDSINTIPIHNIDCIVIEEADQALRLPTRYAPLKKQKKRASNPKPTETLVNHLLQLNTNTRTKNKKKPQLIAASATLNRPLRHWMRMQGWTYNPVFVDITKNVEAVSKQTQHYCLFVSRGEIRNIGSLYNIDEQMEKENPVQQQQQLVDSSDYEYNNQVSLIESVAVLNEIEQVHNGVLFVDTSVSTSDVARQLAEYGVRARDIRDYDQRNSNEEEDGATPLWIATEFSARGMDIGNVSHVFILGEPKSVGGYVHMAGRTGRLGPGGIRGGKVITLVEDKGKAETRMSNIYKMLNAQVEHYEHVQ</sequence>
<reference evidence="10" key="2">
    <citation type="submission" date="2023-02" db="EMBL/GenBank/DDBJ databases">
        <authorList>
            <consortium name="DOE Joint Genome Institute"/>
            <person name="Mondo S.J."/>
            <person name="Chang Y."/>
            <person name="Wang Y."/>
            <person name="Ahrendt S."/>
            <person name="Andreopoulos W."/>
            <person name="Barry K."/>
            <person name="Beard J."/>
            <person name="Benny G.L."/>
            <person name="Blankenship S."/>
            <person name="Bonito G."/>
            <person name="Cuomo C."/>
            <person name="Desiro A."/>
            <person name="Gervers K.A."/>
            <person name="Hundley H."/>
            <person name="Kuo A."/>
            <person name="LaButti K."/>
            <person name="Lang B.F."/>
            <person name="Lipzen A."/>
            <person name="O'Donnell K."/>
            <person name="Pangilinan J."/>
            <person name="Reynolds N."/>
            <person name="Sandor L."/>
            <person name="Smith M.W."/>
            <person name="Tsang A."/>
            <person name="Grigoriev I.V."/>
            <person name="Stajich J.E."/>
            <person name="Spatafora J.W."/>
        </authorList>
    </citation>
    <scope>NUCLEOTIDE SEQUENCE</scope>
    <source>
        <strain evidence="10">RSA 2281</strain>
    </source>
</reference>
<evidence type="ECO:0000256" key="6">
    <source>
        <dbReference type="PROSITE-ProRule" id="PRU00552"/>
    </source>
</evidence>
<dbReference type="PANTHER" id="PTHR47963:SF8">
    <property type="entry name" value="ATP-DEPENDENT RNA HELICASE DEAD"/>
    <property type="match status" value="1"/>
</dbReference>
<dbReference type="EMBL" id="JAIXMP010000064">
    <property type="protein sequence ID" value="KAI9244032.1"/>
    <property type="molecule type" value="Genomic_DNA"/>
</dbReference>
<feature type="short sequence motif" description="Q motif" evidence="6">
    <location>
        <begin position="17"/>
        <end position="46"/>
    </location>
</feature>
<dbReference type="Pfam" id="PF00271">
    <property type="entry name" value="Helicase_C"/>
    <property type="match status" value="1"/>
</dbReference>
<dbReference type="SUPFAM" id="SSF52540">
    <property type="entry name" value="P-loop containing nucleoside triphosphate hydrolases"/>
    <property type="match status" value="1"/>
</dbReference>
<dbReference type="InterPro" id="IPR027417">
    <property type="entry name" value="P-loop_NTPase"/>
</dbReference>
<keyword evidence="2" id="KW-0547">Nucleotide-binding</keyword>
<dbReference type="InterPro" id="IPR014014">
    <property type="entry name" value="RNA_helicase_DEAD_Q_motif"/>
</dbReference>
<evidence type="ECO:0000256" key="2">
    <source>
        <dbReference type="ARBA" id="ARBA00022741"/>
    </source>
</evidence>
<comment type="caution">
    <text evidence="10">The sequence shown here is derived from an EMBL/GenBank/DDBJ whole genome shotgun (WGS) entry which is preliminary data.</text>
</comment>
<keyword evidence="5" id="KW-0067">ATP-binding</keyword>
<dbReference type="InterPro" id="IPR014001">
    <property type="entry name" value="Helicase_ATP-bd"/>
</dbReference>
<dbReference type="GO" id="GO:0003723">
    <property type="term" value="F:RNA binding"/>
    <property type="evidence" value="ECO:0007669"/>
    <property type="project" value="TreeGrafter"/>
</dbReference>
<keyword evidence="4" id="KW-0347">Helicase</keyword>
<feature type="domain" description="Helicase C-terminal" evidence="8">
    <location>
        <begin position="315"/>
        <end position="454"/>
    </location>
</feature>
<evidence type="ECO:0000256" key="3">
    <source>
        <dbReference type="ARBA" id="ARBA00022801"/>
    </source>
</evidence>
<dbReference type="GO" id="GO:0003724">
    <property type="term" value="F:RNA helicase activity"/>
    <property type="evidence" value="ECO:0007669"/>
    <property type="project" value="UniProtKB-EC"/>
</dbReference>
<dbReference type="GO" id="GO:0016787">
    <property type="term" value="F:hydrolase activity"/>
    <property type="evidence" value="ECO:0007669"/>
    <property type="project" value="UniProtKB-KW"/>
</dbReference>
<evidence type="ECO:0000256" key="4">
    <source>
        <dbReference type="ARBA" id="ARBA00022806"/>
    </source>
</evidence>
<evidence type="ECO:0000256" key="5">
    <source>
        <dbReference type="ARBA" id="ARBA00022840"/>
    </source>
</evidence>
<dbReference type="PROSITE" id="PS51194">
    <property type="entry name" value="HELICASE_CTER"/>
    <property type="match status" value="1"/>
</dbReference>
<dbReference type="Proteomes" id="UP001209540">
    <property type="component" value="Unassembled WGS sequence"/>
</dbReference>
<dbReference type="PANTHER" id="PTHR47963">
    <property type="entry name" value="DEAD-BOX ATP-DEPENDENT RNA HELICASE 47, MITOCHONDRIAL"/>
    <property type="match status" value="1"/>
</dbReference>
<dbReference type="SMART" id="SM00490">
    <property type="entry name" value="HELICc"/>
    <property type="match status" value="1"/>
</dbReference>
<feature type="domain" description="Helicase ATP-binding" evidence="7">
    <location>
        <begin position="49"/>
        <end position="244"/>
    </location>
</feature>
<evidence type="ECO:0000313" key="11">
    <source>
        <dbReference type="Proteomes" id="UP001209540"/>
    </source>
</evidence>
<organism evidence="10 11">
    <name type="scientific">Phascolomyces articulosus</name>
    <dbReference type="NCBI Taxonomy" id="60185"/>
    <lineage>
        <taxon>Eukaryota</taxon>
        <taxon>Fungi</taxon>
        <taxon>Fungi incertae sedis</taxon>
        <taxon>Mucoromycota</taxon>
        <taxon>Mucoromycotina</taxon>
        <taxon>Mucoromycetes</taxon>
        <taxon>Mucorales</taxon>
        <taxon>Lichtheimiaceae</taxon>
        <taxon>Phascolomyces</taxon>
    </lineage>
</organism>
<evidence type="ECO:0000259" key="9">
    <source>
        <dbReference type="PROSITE" id="PS51195"/>
    </source>
</evidence>
<dbReference type="GO" id="GO:0005524">
    <property type="term" value="F:ATP binding"/>
    <property type="evidence" value="ECO:0007669"/>
    <property type="project" value="UniProtKB-KW"/>
</dbReference>
<gene>
    <name evidence="10" type="ORF">BDA99DRAFT_529578</name>
</gene>
<feature type="domain" description="DEAD-box RNA helicase Q" evidence="9">
    <location>
        <begin position="17"/>
        <end position="46"/>
    </location>
</feature>
<proteinExistence type="predicted"/>
<accession>A0AAD5JLN8</accession>